<dbReference type="Proteomes" id="UP001218488">
    <property type="component" value="Chromosome"/>
</dbReference>
<evidence type="ECO:0000313" key="2">
    <source>
        <dbReference type="Proteomes" id="UP001218488"/>
    </source>
</evidence>
<organism evidence="1 2">
    <name type="scientific">Bacillus safensis</name>
    <dbReference type="NCBI Taxonomy" id="561879"/>
    <lineage>
        <taxon>Bacteria</taxon>
        <taxon>Bacillati</taxon>
        <taxon>Bacillota</taxon>
        <taxon>Bacilli</taxon>
        <taxon>Bacillales</taxon>
        <taxon>Bacillaceae</taxon>
        <taxon>Bacillus</taxon>
    </lineage>
</organism>
<protein>
    <submittedName>
        <fullName evidence="1">Amino acid adenylation domain-containing protein</fullName>
    </submittedName>
</protein>
<gene>
    <name evidence="1" type="ORF">P5627_21140</name>
</gene>
<evidence type="ECO:0000313" key="1">
    <source>
        <dbReference type="EMBL" id="XRL55101.1"/>
    </source>
</evidence>
<reference evidence="1" key="1">
    <citation type="submission" date="2025-02" db="EMBL/GenBank/DDBJ databases">
        <title>Complete genome sequences of 52 Bacillus and Priestia strains isolated from West-African fermentations and 26 reference strains from the DSMZ collection.</title>
        <authorList>
            <person name="Wiedenbein E.S."/>
            <person name="Canoy T.S."/>
            <person name="Hui Y."/>
            <person name="Parkouda C."/>
            <person name="Dawende C."/>
            <person name="Ametefe E."/>
            <person name="Jespersen L."/>
            <person name="Nielsen D.S."/>
        </authorList>
    </citation>
    <scope>NUCLEOTIDE SEQUENCE</scope>
    <source>
        <strain evidence="1">PRO33</strain>
    </source>
</reference>
<name>A0AC61ZWM9_BACIA</name>
<sequence length="1047" mass="118420">MVRHALDIPSDQTVHALIESKAHEAPHQKAAVFCGTSWTYEELNRRANVVASRLISSGTKPGDRVGILTRPSLDMTAAVLGVLKAGAAFVPIDADYPAQRIAYMLEDCGAEVLLMQKGLTAPNSFTGHVLFIEDAVEGEAHEIQVHIKPNDLAYMIYTSGTTGQPKGVMVEHQSLVNLAFWHNDAFQVTNKDRTAKYAGFGFDASIWEMFPTWIAGAELHIIDEAIRLDMIKLNAYFNKEDITIAFLPTQLCEQFMSMDNHSLRYLLTGGDKLKQVKPVPYKLVNNYGPTENTVVATSGMIDPEQGTLPIGTAIANTRFYIMGSLYDLSPPGVPGELVIAGKGLARGYWNLPEETDKRFVPDPFYPGERMYRTGDLVKWTDDGELIYLGRIDHQVNIRGFRIELSEIEAQLLTLDSVKEAVVTTVKDASDQDALAAYVITENDTDTEDLKESLKRTLPEYMVPSWIIKLDQFPMTANGKVDLKALPAPDIEANQTVYEAPRDEVETLLCGIWEDVLGVSQVGIHDHFFFLGGDSIKGIQMASRLTQAGWKLDMKLLFQYPTIAELRPYIEEADQMTADQSPVEGEVILTPIQRWFFERNFTNQHHWNQSVMLQAPNGLDEKIVQQVLEQLMIHHDALRMVYPLEKGRVIQRHRGIEENNVAIDVLEVKGELSQQIQQVEKLANEVQASMSLAEGPLVKPAIFRTDQGDHLLLAVHHLVIDGVSWRIFLEDFMALYEQSKRGGTLTLPEKTHSFQEYAQKLTEYAVSDELLSERDYWKKVLAHSVRPLQKDHVTEDQRMLHTETLRFTLSEEETHSLLTDVHEAYQTEINDILLTALGLSMKEWTGEDRHFIHLEGHGREDILPAVNVSRTIGWFTSMYPVLLDMSHADDLSYQIKHLKEELRHIPNKGIGYGVLKYLTPDKMKDDIDFQVTPDISFNYLGQFDEQIGGGELRRSAWHAGQSLSPESEKPHALDIVGFVEQAMLHVTISYHHLEFEERTMEQFKELLEKNVKALISHCRSQDESQITPSDVGDEDLTMDELEKLMDLF</sequence>
<proteinExistence type="predicted"/>
<accession>A0AC61ZWM9</accession>
<dbReference type="EMBL" id="CP121752">
    <property type="protein sequence ID" value="XRL55101.1"/>
    <property type="molecule type" value="Genomic_DNA"/>
</dbReference>